<dbReference type="GO" id="GO:0000150">
    <property type="term" value="F:DNA strand exchange activity"/>
    <property type="evidence" value="ECO:0007669"/>
    <property type="project" value="InterPro"/>
</dbReference>
<dbReference type="RefSeq" id="WP_048686960.1">
    <property type="nucleotide sequence ID" value="NZ_CCXW01000001.1"/>
</dbReference>
<protein>
    <submittedName>
        <fullName evidence="1">Recombinase family protein</fullName>
    </submittedName>
</protein>
<name>A0AAN2TTZ8_9BACI</name>
<proteinExistence type="predicted"/>
<dbReference type="GO" id="GO:0003677">
    <property type="term" value="F:DNA binding"/>
    <property type="evidence" value="ECO:0007669"/>
    <property type="project" value="InterPro"/>
</dbReference>
<dbReference type="AlphaFoldDB" id="A0AAN2TTZ8"/>
<keyword evidence="2" id="KW-1185">Reference proteome</keyword>
<sequence>MLIKTVAIYNRISRDNNESEDVLLNHRTITKRLCESKSYKYKLYEEIESGGKFEERKVPLQLLKDIAQGLY</sequence>
<dbReference type="InterPro" id="IPR036162">
    <property type="entry name" value="Resolvase-like_N_sf"/>
</dbReference>
<reference evidence="1 2" key="1">
    <citation type="journal article" date="2014" name="Genome Announc.">
        <title>Genome Sequence of Bacillus simplex Strain P558, Isolated from a Human Fecal Sample.</title>
        <authorList>
            <person name="Croce O."/>
            <person name="Hugon P."/>
            <person name="Lagier J.C."/>
            <person name="Bibi F."/>
            <person name="Robert C."/>
            <person name="Azhar E.I."/>
            <person name="Raoult D."/>
            <person name="Fournier P.E."/>
        </authorList>
    </citation>
    <scope>NUCLEOTIDE SEQUENCE [LARGE SCALE GENOMIC DNA]</scope>
    <source>
        <strain evidence="1 2">P558</strain>
    </source>
</reference>
<dbReference type="Gene3D" id="3.40.50.1390">
    <property type="entry name" value="Resolvase, N-terminal catalytic domain"/>
    <property type="match status" value="1"/>
</dbReference>
<dbReference type="Proteomes" id="UP000182110">
    <property type="component" value="Unassembled WGS sequence"/>
</dbReference>
<gene>
    <name evidence="1" type="ORF">BN1180_03898</name>
</gene>
<comment type="caution">
    <text evidence="1">The sequence shown here is derived from an EMBL/GenBank/DDBJ whole genome shotgun (WGS) entry which is preliminary data.</text>
</comment>
<evidence type="ECO:0000313" key="1">
    <source>
        <dbReference type="EMBL" id="CEG33718.1"/>
    </source>
</evidence>
<evidence type="ECO:0000313" key="2">
    <source>
        <dbReference type="Proteomes" id="UP000182110"/>
    </source>
</evidence>
<dbReference type="EMBL" id="CCXW01000001">
    <property type="protein sequence ID" value="CEG33718.1"/>
    <property type="molecule type" value="Genomic_DNA"/>
</dbReference>
<accession>A0AAN2TTZ8</accession>
<organism evidence="1 2">
    <name type="scientific">Peribacillus simplex</name>
    <dbReference type="NCBI Taxonomy" id="1478"/>
    <lineage>
        <taxon>Bacteria</taxon>
        <taxon>Bacillati</taxon>
        <taxon>Bacillota</taxon>
        <taxon>Bacilli</taxon>
        <taxon>Bacillales</taxon>
        <taxon>Bacillaceae</taxon>
        <taxon>Peribacillus</taxon>
    </lineage>
</organism>